<dbReference type="GO" id="GO:0003993">
    <property type="term" value="F:acid phosphatase activity"/>
    <property type="evidence" value="ECO:0007669"/>
    <property type="project" value="InterPro"/>
</dbReference>
<proteinExistence type="predicted"/>
<dbReference type="Gene3D" id="1.20.144.10">
    <property type="entry name" value="Phosphatidic acid phosphatase type 2/haloperoxidase"/>
    <property type="match status" value="1"/>
</dbReference>
<dbReference type="InterPro" id="IPR001011">
    <property type="entry name" value="Acid_Pase_classA_bac"/>
</dbReference>
<dbReference type="GO" id="GO:0030288">
    <property type="term" value="C:outer membrane-bounded periplasmic space"/>
    <property type="evidence" value="ECO:0007669"/>
    <property type="project" value="InterPro"/>
</dbReference>
<evidence type="ECO:0000313" key="2">
    <source>
        <dbReference type="EMBL" id="MBE0560720.1"/>
    </source>
</evidence>
<evidence type="ECO:0000256" key="1">
    <source>
        <dbReference type="SAM" id="MobiDB-lite"/>
    </source>
</evidence>
<protein>
    <recommendedName>
        <fullName evidence="4">Acid phosphatase</fullName>
    </recommendedName>
</protein>
<feature type="region of interest" description="Disordered" evidence="1">
    <location>
        <begin position="67"/>
        <end position="87"/>
    </location>
</feature>
<dbReference type="SUPFAM" id="SSF48317">
    <property type="entry name" value="Acid phosphatase/Vanadium-dependent haloperoxidase"/>
    <property type="match status" value="1"/>
</dbReference>
<dbReference type="EMBL" id="JACZKO010000025">
    <property type="protein sequence ID" value="MBE0560720.1"/>
    <property type="molecule type" value="Genomic_DNA"/>
</dbReference>
<dbReference type="RefSeq" id="WP_051517819.1">
    <property type="nucleotide sequence ID" value="NZ_CP044970.1"/>
</dbReference>
<comment type="caution">
    <text evidence="2">The sequence shown here is derived from an EMBL/GenBank/DDBJ whole genome shotgun (WGS) entry which is preliminary data.</text>
</comment>
<dbReference type="InterPro" id="IPR036938">
    <property type="entry name" value="PAP2/HPO_sf"/>
</dbReference>
<dbReference type="Proteomes" id="UP000642265">
    <property type="component" value="Unassembled WGS sequence"/>
</dbReference>
<evidence type="ECO:0008006" key="4">
    <source>
        <dbReference type="Google" id="ProtNLM"/>
    </source>
</evidence>
<organism evidence="2 3">
    <name type="scientific">Brucella anthropi</name>
    <name type="common">Ochrobactrum anthropi</name>
    <dbReference type="NCBI Taxonomy" id="529"/>
    <lineage>
        <taxon>Bacteria</taxon>
        <taxon>Pseudomonadati</taxon>
        <taxon>Pseudomonadota</taxon>
        <taxon>Alphaproteobacteria</taxon>
        <taxon>Hyphomicrobiales</taxon>
        <taxon>Brucellaceae</taxon>
        <taxon>Brucella/Ochrobactrum group</taxon>
        <taxon>Brucella</taxon>
    </lineage>
</organism>
<sequence length="87" mass="9573">MAEVNPKRADDLFKRGLSFGQSRVICNAHWQSDVDAGRIMGAATVAKLHSNPEFLADVQAARKELESANRPSVDCTVEEQALSEQMQ</sequence>
<dbReference type="AlphaFoldDB" id="A0A011UI95"/>
<reference evidence="2" key="1">
    <citation type="submission" date="2020-09" db="EMBL/GenBank/DDBJ databases">
        <authorList>
            <person name="Dalcin Martins P."/>
        </authorList>
    </citation>
    <scope>NUCLEOTIDE SEQUENCE</scope>
    <source>
        <strain evidence="2">MAG47</strain>
    </source>
</reference>
<reference evidence="2" key="2">
    <citation type="submission" date="2020-10" db="EMBL/GenBank/DDBJ databases">
        <title>Enrichment of novel Verrucomicrobia, Bacteroidetes and Krumholzibacteria in an oxygen-limited, methane- and iron-fed bioreactor inoculated with Bothnian Sea sediments.</title>
        <authorList>
            <person name="Martins P.D."/>
            <person name="de Jong A."/>
            <person name="Lenstra W.K."/>
            <person name="van Helmond N.A.G.M."/>
            <person name="Slomp C.P."/>
            <person name="Jetten M.S.M."/>
            <person name="Welte C.U."/>
            <person name="Rasigraf O."/>
        </authorList>
    </citation>
    <scope>NUCLEOTIDE SEQUENCE</scope>
    <source>
        <strain evidence="2">MAG47</strain>
    </source>
</reference>
<gene>
    <name evidence="2" type="ORF">IH622_07850</name>
</gene>
<name>A0A011UI95_BRUAN</name>
<dbReference type="PRINTS" id="PR00483">
    <property type="entry name" value="BACPHPHTASE"/>
</dbReference>
<evidence type="ECO:0000313" key="3">
    <source>
        <dbReference type="Proteomes" id="UP000642265"/>
    </source>
</evidence>
<dbReference type="GeneID" id="61317090"/>
<accession>A0A011UI95</accession>